<dbReference type="Pfam" id="PF00501">
    <property type="entry name" value="AMP-binding"/>
    <property type="match status" value="1"/>
</dbReference>
<dbReference type="RefSeq" id="WP_094405265.1">
    <property type="nucleotide sequence ID" value="NZ_NMVN01000016.1"/>
</dbReference>
<evidence type="ECO:0000313" key="5">
    <source>
        <dbReference type="EMBL" id="OYO14472.1"/>
    </source>
</evidence>
<evidence type="ECO:0000259" key="4">
    <source>
        <dbReference type="Pfam" id="PF13193"/>
    </source>
</evidence>
<evidence type="ECO:0000313" key="6">
    <source>
        <dbReference type="Proteomes" id="UP000215896"/>
    </source>
</evidence>
<dbReference type="SUPFAM" id="SSF56801">
    <property type="entry name" value="Acetyl-CoA synthetase-like"/>
    <property type="match status" value="1"/>
</dbReference>
<organism evidence="5 6">
    <name type="scientific">Enemella evansiae</name>
    <dbReference type="NCBI Taxonomy" id="2016499"/>
    <lineage>
        <taxon>Bacteria</taxon>
        <taxon>Bacillati</taxon>
        <taxon>Actinomycetota</taxon>
        <taxon>Actinomycetes</taxon>
        <taxon>Propionibacteriales</taxon>
        <taxon>Propionibacteriaceae</taxon>
        <taxon>Enemella</taxon>
    </lineage>
</organism>
<protein>
    <submittedName>
        <fullName evidence="5">AMP-binding protein</fullName>
    </submittedName>
</protein>
<feature type="domain" description="AMP-binding enzyme C-terminal" evidence="4">
    <location>
        <begin position="473"/>
        <end position="548"/>
    </location>
</feature>
<dbReference type="AlphaFoldDB" id="A0A255GGC8"/>
<dbReference type="EMBL" id="NMVO01000012">
    <property type="protein sequence ID" value="OYO14472.1"/>
    <property type="molecule type" value="Genomic_DNA"/>
</dbReference>
<accession>A0A255GGC8</accession>
<dbReference type="PANTHER" id="PTHR43201">
    <property type="entry name" value="ACYL-COA SYNTHETASE"/>
    <property type="match status" value="1"/>
</dbReference>
<evidence type="ECO:0000259" key="3">
    <source>
        <dbReference type="Pfam" id="PF00501"/>
    </source>
</evidence>
<dbReference type="FunFam" id="3.40.50.12780:FF:000003">
    <property type="entry name" value="Long-chain-fatty-acid--CoA ligase FadD"/>
    <property type="match status" value="1"/>
</dbReference>
<comment type="caution">
    <text evidence="5">The sequence shown here is derived from an EMBL/GenBank/DDBJ whole genome shotgun (WGS) entry which is preliminary data.</text>
</comment>
<dbReference type="FunFam" id="3.30.300.30:FF:000008">
    <property type="entry name" value="2,3-dihydroxybenzoate-AMP ligase"/>
    <property type="match status" value="1"/>
</dbReference>
<evidence type="ECO:0000256" key="2">
    <source>
        <dbReference type="ARBA" id="ARBA00022598"/>
    </source>
</evidence>
<dbReference type="CDD" id="cd05917">
    <property type="entry name" value="FACL_like_2"/>
    <property type="match status" value="1"/>
</dbReference>
<dbReference type="PROSITE" id="PS00455">
    <property type="entry name" value="AMP_BINDING"/>
    <property type="match status" value="1"/>
</dbReference>
<dbReference type="GO" id="GO:0006631">
    <property type="term" value="P:fatty acid metabolic process"/>
    <property type="evidence" value="ECO:0007669"/>
    <property type="project" value="TreeGrafter"/>
</dbReference>
<dbReference type="Gene3D" id="3.30.300.30">
    <property type="match status" value="1"/>
</dbReference>
<dbReference type="Gene3D" id="3.40.50.12780">
    <property type="entry name" value="N-terminal domain of ligase-like"/>
    <property type="match status" value="1"/>
</dbReference>
<feature type="domain" description="AMP-dependent synthetase/ligase" evidence="3">
    <location>
        <begin position="33"/>
        <end position="422"/>
    </location>
</feature>
<reference evidence="5 6" key="1">
    <citation type="submission" date="2017-07" db="EMBL/GenBank/DDBJ databases">
        <title>Draft whole genome sequences of clinical Proprionibacteriaceae strains.</title>
        <authorList>
            <person name="Bernier A.-M."/>
            <person name="Bernard K."/>
            <person name="Domingo M.-C."/>
        </authorList>
    </citation>
    <scope>NUCLEOTIDE SEQUENCE [LARGE SCALE GENOMIC DNA]</scope>
    <source>
        <strain evidence="5 6">NML 030167</strain>
    </source>
</reference>
<evidence type="ECO:0000256" key="1">
    <source>
        <dbReference type="ARBA" id="ARBA00006432"/>
    </source>
</evidence>
<dbReference type="OrthoDB" id="9803968at2"/>
<dbReference type="InterPro" id="IPR025110">
    <property type="entry name" value="AMP-bd_C"/>
</dbReference>
<dbReference type="GO" id="GO:0031956">
    <property type="term" value="F:medium-chain fatty acid-CoA ligase activity"/>
    <property type="evidence" value="ECO:0007669"/>
    <property type="project" value="TreeGrafter"/>
</dbReference>
<sequence>MNATELYADDASYAAGPTETALLDQTIGENLAATVARHPDRDALIEFWTGRRWTYRELADDVERVARGLLALGLSKGDRVGIWSPNCAEWILLQYATARIGVVLVNINPAYRTHELAYALNQSECTMLVSAGAYKTSNYAQMIAEVSANLPFLKQVVLFGEPGQPDAPLPDGYAPEGMQALSWAELLTAGDSGDPTAVAEVERTLSADDPINIQYTSGTTGFPKGATLSHRNILNNGFLVGEGISMTPEDRLVYPVPLYHCFGMVMSSLACVTHGAAQIQPAPSFDPESCLRAVQAERATILHGVPTMFIAEQNLPDFDSYDLSTLRSGIMAGSPCPVEVMKKCMTQMHMAEVSICYGMTETSPVSTQTLPDDDVEHRTATVGVVHPHVEVKVVDPVDGKTMPRGETGEFCTRGYSVMLGYWNEPEKTAEAIDDDGWMHTGDLAVMNPDGYLNIVGRIKDMVIRGGENLYPREIEEFLYTHPDITDVQVVGVPDEKYGEELCAFVKTRDGKELSADDVREFATGKLARHKIPRYVLVVEDFPMTVTGKVRKVEMRDTATKLLEL</sequence>
<dbReference type="InterPro" id="IPR000873">
    <property type="entry name" value="AMP-dep_synth/lig_dom"/>
</dbReference>
<keyword evidence="2" id="KW-0436">Ligase</keyword>
<gene>
    <name evidence="5" type="ORF">CGZ94_07705</name>
</gene>
<dbReference type="PANTHER" id="PTHR43201:SF5">
    <property type="entry name" value="MEDIUM-CHAIN ACYL-COA LIGASE ACSF2, MITOCHONDRIAL"/>
    <property type="match status" value="1"/>
</dbReference>
<dbReference type="InterPro" id="IPR042099">
    <property type="entry name" value="ANL_N_sf"/>
</dbReference>
<comment type="similarity">
    <text evidence="1">Belongs to the ATP-dependent AMP-binding enzyme family.</text>
</comment>
<name>A0A255GGC8_9ACTN</name>
<dbReference type="InterPro" id="IPR045851">
    <property type="entry name" value="AMP-bd_C_sf"/>
</dbReference>
<dbReference type="Pfam" id="PF13193">
    <property type="entry name" value="AMP-binding_C"/>
    <property type="match status" value="1"/>
</dbReference>
<proteinExistence type="inferred from homology"/>
<keyword evidence="6" id="KW-1185">Reference proteome</keyword>
<dbReference type="Proteomes" id="UP000215896">
    <property type="component" value="Unassembled WGS sequence"/>
</dbReference>
<dbReference type="InterPro" id="IPR020845">
    <property type="entry name" value="AMP-binding_CS"/>
</dbReference>